<keyword evidence="9 15" id="KW-0658">Purine biosynthesis</keyword>
<keyword evidence="6 15" id="KW-0963">Cytoplasm</keyword>
<evidence type="ECO:0000256" key="8">
    <source>
        <dbReference type="ARBA" id="ARBA00022741"/>
    </source>
</evidence>
<dbReference type="InterPro" id="IPR004733">
    <property type="entry name" value="PurM_cligase"/>
</dbReference>
<dbReference type="InterPro" id="IPR036676">
    <property type="entry name" value="PurM-like_C_sf"/>
</dbReference>
<comment type="similarity">
    <text evidence="3 15">Belongs to the AIR synthase family.</text>
</comment>
<dbReference type="InterPro" id="IPR016188">
    <property type="entry name" value="PurM-like_N"/>
</dbReference>
<dbReference type="GO" id="GO:0004641">
    <property type="term" value="F:phosphoribosylformylglycinamidine cyclo-ligase activity"/>
    <property type="evidence" value="ECO:0007669"/>
    <property type="project" value="UniProtKB-UniRule"/>
</dbReference>
<dbReference type="InterPro" id="IPR010918">
    <property type="entry name" value="PurM-like_C_dom"/>
</dbReference>
<dbReference type="GO" id="GO:0006189">
    <property type="term" value="P:'de novo' IMP biosynthetic process"/>
    <property type="evidence" value="ECO:0007669"/>
    <property type="project" value="UniProtKB-UniRule"/>
</dbReference>
<dbReference type="HAMAP" id="MF_00741">
    <property type="entry name" value="AIRS"/>
    <property type="match status" value="1"/>
</dbReference>
<evidence type="ECO:0000313" key="18">
    <source>
        <dbReference type="EMBL" id="RLE09791.1"/>
    </source>
</evidence>
<dbReference type="Pfam" id="PF00586">
    <property type="entry name" value="AIRS"/>
    <property type="match status" value="1"/>
</dbReference>
<evidence type="ECO:0000256" key="13">
    <source>
        <dbReference type="ARBA" id="ARBA00033093"/>
    </source>
</evidence>
<evidence type="ECO:0000256" key="5">
    <source>
        <dbReference type="ARBA" id="ARBA00020367"/>
    </source>
</evidence>
<comment type="pathway">
    <text evidence="2 15">Purine metabolism; IMP biosynthesis via de novo pathway; 5-amino-1-(5-phospho-D-ribosyl)imidazole from N(2)-formyl-N(1)-(5-phospho-D-ribosyl)glycinamide: step 2/2.</text>
</comment>
<evidence type="ECO:0000313" key="19">
    <source>
        <dbReference type="Proteomes" id="UP000279422"/>
    </source>
</evidence>
<dbReference type="EMBL" id="QMPZ01000029">
    <property type="protein sequence ID" value="RLE09791.1"/>
    <property type="molecule type" value="Genomic_DNA"/>
</dbReference>
<dbReference type="GO" id="GO:0004637">
    <property type="term" value="F:phosphoribosylamine-glycine ligase activity"/>
    <property type="evidence" value="ECO:0007669"/>
    <property type="project" value="TreeGrafter"/>
</dbReference>
<dbReference type="NCBIfam" id="TIGR00878">
    <property type="entry name" value="purM"/>
    <property type="match status" value="1"/>
</dbReference>
<keyword evidence="8 15" id="KW-0547">Nucleotide-binding</keyword>
<proteinExistence type="inferred from homology"/>
<comment type="caution">
    <text evidence="18">The sequence shown here is derived from an EMBL/GenBank/DDBJ whole genome shotgun (WGS) entry which is preliminary data.</text>
</comment>
<dbReference type="SUPFAM" id="SSF55326">
    <property type="entry name" value="PurM N-terminal domain-like"/>
    <property type="match status" value="1"/>
</dbReference>
<organism evidence="18 19">
    <name type="scientific">Aerophobetes bacterium</name>
    <dbReference type="NCBI Taxonomy" id="2030807"/>
    <lineage>
        <taxon>Bacteria</taxon>
        <taxon>Candidatus Aerophobota</taxon>
    </lineage>
</organism>
<dbReference type="Gene3D" id="3.90.650.10">
    <property type="entry name" value="PurM-like C-terminal domain"/>
    <property type="match status" value="1"/>
</dbReference>
<protein>
    <recommendedName>
        <fullName evidence="5 15">Phosphoribosylformylglycinamidine cyclo-ligase</fullName>
        <ecNumber evidence="4 15">6.3.3.1</ecNumber>
    </recommendedName>
    <alternativeName>
        <fullName evidence="12 15">AIR synthase</fullName>
    </alternativeName>
    <alternativeName>
        <fullName evidence="13 15">AIRS</fullName>
    </alternativeName>
    <alternativeName>
        <fullName evidence="11 15">Phosphoribosyl-aminoimidazole synthetase</fullName>
    </alternativeName>
</protein>
<accession>A0A497E4N0</accession>
<evidence type="ECO:0000256" key="11">
    <source>
        <dbReference type="ARBA" id="ARBA00031908"/>
    </source>
</evidence>
<evidence type="ECO:0000256" key="1">
    <source>
        <dbReference type="ARBA" id="ARBA00004496"/>
    </source>
</evidence>
<evidence type="ECO:0000259" key="16">
    <source>
        <dbReference type="Pfam" id="PF00586"/>
    </source>
</evidence>
<dbReference type="GO" id="GO:0005829">
    <property type="term" value="C:cytosol"/>
    <property type="evidence" value="ECO:0007669"/>
    <property type="project" value="TreeGrafter"/>
</dbReference>
<dbReference type="Proteomes" id="UP000279422">
    <property type="component" value="Unassembled WGS sequence"/>
</dbReference>
<dbReference type="SUPFAM" id="SSF56042">
    <property type="entry name" value="PurM C-terminal domain-like"/>
    <property type="match status" value="1"/>
</dbReference>
<evidence type="ECO:0000256" key="10">
    <source>
        <dbReference type="ARBA" id="ARBA00022840"/>
    </source>
</evidence>
<comment type="catalytic activity">
    <reaction evidence="14 15">
        <text>2-formamido-N(1)-(5-O-phospho-beta-D-ribosyl)acetamidine + ATP = 5-amino-1-(5-phospho-beta-D-ribosyl)imidazole + ADP + phosphate + H(+)</text>
        <dbReference type="Rhea" id="RHEA:23032"/>
        <dbReference type="ChEBI" id="CHEBI:15378"/>
        <dbReference type="ChEBI" id="CHEBI:30616"/>
        <dbReference type="ChEBI" id="CHEBI:43474"/>
        <dbReference type="ChEBI" id="CHEBI:137981"/>
        <dbReference type="ChEBI" id="CHEBI:147287"/>
        <dbReference type="ChEBI" id="CHEBI:456216"/>
        <dbReference type="EC" id="6.3.3.1"/>
    </reaction>
</comment>
<dbReference type="GO" id="GO:0046084">
    <property type="term" value="P:adenine biosynthetic process"/>
    <property type="evidence" value="ECO:0007669"/>
    <property type="project" value="TreeGrafter"/>
</dbReference>
<dbReference type="PANTHER" id="PTHR10520">
    <property type="entry name" value="TRIFUNCTIONAL PURINE BIOSYNTHETIC PROTEIN ADENOSINE-3-RELATED"/>
    <property type="match status" value="1"/>
</dbReference>
<evidence type="ECO:0000256" key="14">
    <source>
        <dbReference type="ARBA" id="ARBA00049057"/>
    </source>
</evidence>
<dbReference type="InterPro" id="IPR036921">
    <property type="entry name" value="PurM-like_N_sf"/>
</dbReference>
<evidence type="ECO:0000256" key="15">
    <source>
        <dbReference type="HAMAP-Rule" id="MF_00741"/>
    </source>
</evidence>
<dbReference type="UniPathway" id="UPA00074">
    <property type="reaction ID" value="UER00129"/>
</dbReference>
<dbReference type="PANTHER" id="PTHR10520:SF12">
    <property type="entry name" value="TRIFUNCTIONAL PURINE BIOSYNTHETIC PROTEIN ADENOSINE-3"/>
    <property type="match status" value="1"/>
</dbReference>
<evidence type="ECO:0000256" key="9">
    <source>
        <dbReference type="ARBA" id="ARBA00022755"/>
    </source>
</evidence>
<keyword evidence="7 15" id="KW-0436">Ligase</keyword>
<feature type="domain" description="PurM-like C-terminal" evidence="17">
    <location>
        <begin position="181"/>
        <end position="347"/>
    </location>
</feature>
<gene>
    <name evidence="15" type="primary">purM</name>
    <name evidence="18" type="ORF">DRJ00_03305</name>
</gene>
<dbReference type="GO" id="GO:0005524">
    <property type="term" value="F:ATP binding"/>
    <property type="evidence" value="ECO:0007669"/>
    <property type="project" value="UniProtKB-KW"/>
</dbReference>
<name>A0A497E4N0_UNCAE</name>
<evidence type="ECO:0000256" key="12">
    <source>
        <dbReference type="ARBA" id="ARBA00032931"/>
    </source>
</evidence>
<sequence>MRKEREEKKLTYEDAGVSVERGEELARWIREKTRSFTSYQVLSEIGFFSGLYSLNKEAYRHPVLVATTDGVGTKLKVAQKFGRHDTVGIDLVAMCVNDLLAQGAKPLFFLDYLAMGRLSLDTGKQIICGIIEGCRRAGCVLLGGETAEMPSFYREGEYDLAGFAVGVVEREKIIDGSKISPGDKILGISSSGLHSNGFSLVRKVFFERRGFSEKKTEDILGRSLEEELLEPTRIYAPQILFLLDRFSIKGIAHITGGGMMRNIPRILPEGCRAKLYKGRWKVHPIFRIIQQEGKIEEEEMFRVFNMGIGMALMVSPEEEKPVLKALEEQGEEAKRIGEITEGHRGIEIVS</sequence>
<evidence type="ECO:0000259" key="17">
    <source>
        <dbReference type="Pfam" id="PF02769"/>
    </source>
</evidence>
<reference evidence="18 19" key="1">
    <citation type="submission" date="2018-06" db="EMBL/GenBank/DDBJ databases">
        <title>Extensive metabolic versatility and redundancy in microbially diverse, dynamic hydrothermal sediments.</title>
        <authorList>
            <person name="Dombrowski N."/>
            <person name="Teske A."/>
            <person name="Baker B.J."/>
        </authorList>
    </citation>
    <scope>NUCLEOTIDE SEQUENCE [LARGE SCALE GENOMIC DNA]</scope>
    <source>
        <strain evidence="18">B47_G16</strain>
    </source>
</reference>
<dbReference type="Pfam" id="PF02769">
    <property type="entry name" value="AIRS_C"/>
    <property type="match status" value="1"/>
</dbReference>
<evidence type="ECO:0000256" key="3">
    <source>
        <dbReference type="ARBA" id="ARBA00010280"/>
    </source>
</evidence>
<dbReference type="Gene3D" id="3.30.1330.10">
    <property type="entry name" value="PurM-like, N-terminal domain"/>
    <property type="match status" value="1"/>
</dbReference>
<dbReference type="FunFam" id="3.90.650.10:FF:000011">
    <property type="entry name" value="Phosphoribosylformylglycinamidine cyclo-ligase"/>
    <property type="match status" value="1"/>
</dbReference>
<comment type="subcellular location">
    <subcellularLocation>
        <location evidence="1 15">Cytoplasm</location>
    </subcellularLocation>
</comment>
<evidence type="ECO:0000256" key="4">
    <source>
        <dbReference type="ARBA" id="ARBA00013047"/>
    </source>
</evidence>
<dbReference type="AlphaFoldDB" id="A0A497E4N0"/>
<feature type="domain" description="PurM-like N-terminal" evidence="16">
    <location>
        <begin position="63"/>
        <end position="168"/>
    </location>
</feature>
<dbReference type="CDD" id="cd02196">
    <property type="entry name" value="PurM"/>
    <property type="match status" value="1"/>
</dbReference>
<evidence type="ECO:0000256" key="7">
    <source>
        <dbReference type="ARBA" id="ARBA00022598"/>
    </source>
</evidence>
<dbReference type="EC" id="6.3.3.1" evidence="4 15"/>
<keyword evidence="10 15" id="KW-0067">ATP-binding</keyword>
<evidence type="ECO:0000256" key="6">
    <source>
        <dbReference type="ARBA" id="ARBA00022490"/>
    </source>
</evidence>
<evidence type="ECO:0000256" key="2">
    <source>
        <dbReference type="ARBA" id="ARBA00004686"/>
    </source>
</evidence>
<dbReference type="FunFam" id="3.30.1330.10:FF:000001">
    <property type="entry name" value="Phosphoribosylformylglycinamidine cyclo-ligase"/>
    <property type="match status" value="1"/>
</dbReference>